<protein>
    <submittedName>
        <fullName evidence="12">HlyC/CorC family transporter</fullName>
    </submittedName>
</protein>
<evidence type="ECO:0000259" key="10">
    <source>
        <dbReference type="PROSITE" id="PS51371"/>
    </source>
</evidence>
<feature type="transmembrane region" description="Helical" evidence="9">
    <location>
        <begin position="88"/>
        <end position="107"/>
    </location>
</feature>
<gene>
    <name evidence="12" type="ORF">G0Q06_05485</name>
</gene>
<dbReference type="Gene3D" id="3.10.580.10">
    <property type="entry name" value="CBS-domain"/>
    <property type="match status" value="1"/>
</dbReference>
<dbReference type="PROSITE" id="PS51371">
    <property type="entry name" value="CBS"/>
    <property type="match status" value="2"/>
</dbReference>
<feature type="domain" description="CBS" evidence="10">
    <location>
        <begin position="199"/>
        <end position="258"/>
    </location>
</feature>
<dbReference type="GO" id="GO:0005886">
    <property type="term" value="C:plasma membrane"/>
    <property type="evidence" value="ECO:0007669"/>
    <property type="project" value="TreeGrafter"/>
</dbReference>
<dbReference type="InterPro" id="IPR044751">
    <property type="entry name" value="Ion_transp-like_CBS"/>
</dbReference>
<evidence type="ECO:0000256" key="5">
    <source>
        <dbReference type="ARBA" id="ARBA00023122"/>
    </source>
</evidence>
<evidence type="ECO:0000256" key="8">
    <source>
        <dbReference type="PROSITE-ProRule" id="PRU01193"/>
    </source>
</evidence>
<dbReference type="SUPFAM" id="SSF54631">
    <property type="entry name" value="CBS-domain pair"/>
    <property type="match status" value="1"/>
</dbReference>
<comment type="caution">
    <text evidence="12">The sequence shown here is derived from an EMBL/GenBank/DDBJ whole genome shotgun (WGS) entry which is preliminary data.</text>
</comment>
<dbReference type="CDD" id="cd04590">
    <property type="entry name" value="CBS_pair_CorC_HlyC_assoc"/>
    <property type="match status" value="1"/>
</dbReference>
<feature type="domain" description="CBS" evidence="10">
    <location>
        <begin position="259"/>
        <end position="322"/>
    </location>
</feature>
<reference evidence="12 13" key="1">
    <citation type="submission" date="2020-02" db="EMBL/GenBank/DDBJ databases">
        <title>Albibacoteraceae fam. nov., the first described family within the subdivision 4 Verrucomicrobia.</title>
        <authorList>
            <person name="Xi F."/>
        </authorList>
    </citation>
    <scope>NUCLEOTIDE SEQUENCE [LARGE SCALE GENOMIC DNA]</scope>
    <source>
        <strain evidence="12 13">CK1056</strain>
    </source>
</reference>
<comment type="subcellular location">
    <subcellularLocation>
        <location evidence="1">Membrane</location>
        <topology evidence="1">Multi-pass membrane protein</topology>
    </subcellularLocation>
</comment>
<evidence type="ECO:0000256" key="7">
    <source>
        <dbReference type="PROSITE-ProRule" id="PRU00703"/>
    </source>
</evidence>
<keyword evidence="3" id="KW-0677">Repeat</keyword>
<feature type="transmembrane region" description="Helical" evidence="9">
    <location>
        <begin position="59"/>
        <end position="81"/>
    </location>
</feature>
<sequence length="350" mass="38339">MTGLVIAILLTLGVSAICSLLEAFILSTTMAEIEGLKKSHPKAGQLLEMYKVGIDETSSAILTLNTIANTAGATIVGALAARVLESTSLGILSGGMVLGILFFSEIIPKNLGVAYRKNLQVYLVYPILVIRWSMSPLSYVAKKMLTLIMPTGQPTEEEQEEEIRLLAERSAQSGALSDDERDLISNALSLDDVSVESIMTPRTVVTFLKESLTVEEVCNEFKNIPFARIPIYKETIDEIAGIVRRRDILEANGEGKAEMTLEELKGDALFIPETASGLQALQLFMKKHQQIGVVVDEYGSTVGVITMEDVVEHLLGDEIYEESDMAVDMRELAKKRAERMPSATPNLRED</sequence>
<dbReference type="AlphaFoldDB" id="A0A6B2M0L7"/>
<dbReference type="InterPro" id="IPR000644">
    <property type="entry name" value="CBS_dom"/>
</dbReference>
<keyword evidence="13" id="KW-1185">Reference proteome</keyword>
<keyword evidence="6 8" id="KW-0472">Membrane</keyword>
<keyword evidence="2 8" id="KW-0812">Transmembrane</keyword>
<feature type="domain" description="CNNM transmembrane" evidence="11">
    <location>
        <begin position="1"/>
        <end position="180"/>
    </location>
</feature>
<evidence type="ECO:0000313" key="12">
    <source>
        <dbReference type="EMBL" id="NDV61896.1"/>
    </source>
</evidence>
<dbReference type="Proteomes" id="UP000478417">
    <property type="component" value="Unassembled WGS sequence"/>
</dbReference>
<evidence type="ECO:0000256" key="9">
    <source>
        <dbReference type="SAM" id="Phobius"/>
    </source>
</evidence>
<dbReference type="PROSITE" id="PS51846">
    <property type="entry name" value="CNNM"/>
    <property type="match status" value="1"/>
</dbReference>
<dbReference type="InterPro" id="IPR002550">
    <property type="entry name" value="CNNM"/>
</dbReference>
<evidence type="ECO:0000256" key="2">
    <source>
        <dbReference type="ARBA" id="ARBA00022692"/>
    </source>
</evidence>
<proteinExistence type="predicted"/>
<accession>A0A6B2M0L7</accession>
<feature type="transmembrane region" description="Helical" evidence="9">
    <location>
        <begin position="119"/>
        <end position="141"/>
    </location>
</feature>
<dbReference type="InterPro" id="IPR046342">
    <property type="entry name" value="CBS_dom_sf"/>
</dbReference>
<dbReference type="RefSeq" id="WP_163963233.1">
    <property type="nucleotide sequence ID" value="NZ_JAAGNX010000001.1"/>
</dbReference>
<evidence type="ECO:0000256" key="6">
    <source>
        <dbReference type="ARBA" id="ARBA00023136"/>
    </source>
</evidence>
<name>A0A6B2M0L7_9BACT</name>
<dbReference type="PANTHER" id="PTHR22777">
    <property type="entry name" value="HEMOLYSIN-RELATED"/>
    <property type="match status" value="1"/>
</dbReference>
<dbReference type="PANTHER" id="PTHR22777:SF4">
    <property type="entry name" value="UPF0053 PROTEIN SLL1254"/>
    <property type="match status" value="1"/>
</dbReference>
<dbReference type="EMBL" id="JAAGNX010000001">
    <property type="protein sequence ID" value="NDV61896.1"/>
    <property type="molecule type" value="Genomic_DNA"/>
</dbReference>
<keyword evidence="4 8" id="KW-1133">Transmembrane helix</keyword>
<keyword evidence="5 7" id="KW-0129">CBS domain</keyword>
<evidence type="ECO:0000256" key="3">
    <source>
        <dbReference type="ARBA" id="ARBA00022737"/>
    </source>
</evidence>
<evidence type="ECO:0000313" key="13">
    <source>
        <dbReference type="Proteomes" id="UP000478417"/>
    </source>
</evidence>
<evidence type="ECO:0000259" key="11">
    <source>
        <dbReference type="PROSITE" id="PS51846"/>
    </source>
</evidence>
<dbReference type="Pfam" id="PF01595">
    <property type="entry name" value="CNNM"/>
    <property type="match status" value="1"/>
</dbReference>
<dbReference type="Pfam" id="PF00571">
    <property type="entry name" value="CBS"/>
    <property type="match status" value="2"/>
</dbReference>
<organism evidence="12 13">
    <name type="scientific">Oceanipulchritudo coccoides</name>
    <dbReference type="NCBI Taxonomy" id="2706888"/>
    <lineage>
        <taxon>Bacteria</taxon>
        <taxon>Pseudomonadati</taxon>
        <taxon>Verrucomicrobiota</taxon>
        <taxon>Opitutia</taxon>
        <taxon>Puniceicoccales</taxon>
        <taxon>Oceanipulchritudinaceae</taxon>
        <taxon>Oceanipulchritudo</taxon>
    </lineage>
</organism>
<evidence type="ECO:0000256" key="1">
    <source>
        <dbReference type="ARBA" id="ARBA00004141"/>
    </source>
</evidence>
<evidence type="ECO:0000256" key="4">
    <source>
        <dbReference type="ARBA" id="ARBA00022989"/>
    </source>
</evidence>